<dbReference type="InterPro" id="IPR022188">
    <property type="entry name" value="TASOR_DUF3715"/>
</dbReference>
<feature type="region of interest" description="Disordered" evidence="1">
    <location>
        <begin position="313"/>
        <end position="356"/>
    </location>
</feature>
<feature type="region of interest" description="Disordered" evidence="1">
    <location>
        <begin position="730"/>
        <end position="860"/>
    </location>
</feature>
<dbReference type="STRING" id="70667.A0A183S7Q5"/>
<feature type="region of interest" description="Disordered" evidence="1">
    <location>
        <begin position="992"/>
        <end position="1050"/>
    </location>
</feature>
<feature type="compositionally biased region" description="Polar residues" evidence="1">
    <location>
        <begin position="331"/>
        <end position="341"/>
    </location>
</feature>
<protein>
    <submittedName>
        <fullName evidence="5">DUF3715 domain-containing protein</fullName>
    </submittedName>
</protein>
<dbReference type="EMBL" id="UYSU01000149">
    <property type="protein sequence ID" value="VDL85314.1"/>
    <property type="molecule type" value="Genomic_DNA"/>
</dbReference>
<feature type="region of interest" description="Disordered" evidence="1">
    <location>
        <begin position="1552"/>
        <end position="1595"/>
    </location>
</feature>
<reference evidence="3 4" key="2">
    <citation type="submission" date="2018-11" db="EMBL/GenBank/DDBJ databases">
        <authorList>
            <consortium name="Pathogen Informatics"/>
        </authorList>
    </citation>
    <scope>NUCLEOTIDE SEQUENCE [LARGE SCALE GENOMIC DNA]</scope>
    <source>
        <strain evidence="3 4">NST_G2</strain>
    </source>
</reference>
<feature type="region of interest" description="Disordered" evidence="1">
    <location>
        <begin position="1233"/>
        <end position="1252"/>
    </location>
</feature>
<feature type="compositionally biased region" description="Low complexity" evidence="1">
    <location>
        <begin position="1725"/>
        <end position="1734"/>
    </location>
</feature>
<evidence type="ECO:0000259" key="2">
    <source>
        <dbReference type="Pfam" id="PF12509"/>
    </source>
</evidence>
<feature type="compositionally biased region" description="Low complexity" evidence="1">
    <location>
        <begin position="1574"/>
        <end position="1585"/>
    </location>
</feature>
<dbReference type="Pfam" id="PF12509">
    <property type="entry name" value="DUF3715"/>
    <property type="match status" value="1"/>
</dbReference>
<organism evidence="5">
    <name type="scientific">Schistocephalus solidus</name>
    <name type="common">Tapeworm</name>
    <dbReference type="NCBI Taxonomy" id="70667"/>
    <lineage>
        <taxon>Eukaryota</taxon>
        <taxon>Metazoa</taxon>
        <taxon>Spiralia</taxon>
        <taxon>Lophotrochozoa</taxon>
        <taxon>Platyhelminthes</taxon>
        <taxon>Cestoda</taxon>
        <taxon>Eucestoda</taxon>
        <taxon>Diphyllobothriidea</taxon>
        <taxon>Diphyllobothriidae</taxon>
        <taxon>Schistocephalus</taxon>
    </lineage>
</organism>
<proteinExistence type="predicted"/>
<evidence type="ECO:0000313" key="5">
    <source>
        <dbReference type="WBParaSite" id="SSLN_0000026601-mRNA-1"/>
    </source>
</evidence>
<evidence type="ECO:0000256" key="1">
    <source>
        <dbReference type="SAM" id="MobiDB-lite"/>
    </source>
</evidence>
<dbReference type="WBParaSite" id="SSLN_0000026601-mRNA-1">
    <property type="protein sequence ID" value="SSLN_0000026601-mRNA-1"/>
    <property type="gene ID" value="SSLN_0000026601"/>
</dbReference>
<gene>
    <name evidence="3" type="ORF">SSLN_LOCUS253</name>
</gene>
<keyword evidence="4" id="KW-1185">Reference proteome</keyword>
<evidence type="ECO:0000313" key="3">
    <source>
        <dbReference type="EMBL" id="VDL85314.1"/>
    </source>
</evidence>
<feature type="compositionally biased region" description="Polar residues" evidence="1">
    <location>
        <begin position="313"/>
        <end position="323"/>
    </location>
</feature>
<reference evidence="5" key="1">
    <citation type="submission" date="2016-06" db="UniProtKB">
        <authorList>
            <consortium name="WormBaseParasite"/>
        </authorList>
    </citation>
    <scope>IDENTIFICATION</scope>
</reference>
<accession>A0A183S7Q5</accession>
<feature type="region of interest" description="Disordered" evidence="1">
    <location>
        <begin position="1465"/>
        <end position="1500"/>
    </location>
</feature>
<feature type="compositionally biased region" description="Polar residues" evidence="1">
    <location>
        <begin position="1235"/>
        <end position="1249"/>
    </location>
</feature>
<feature type="compositionally biased region" description="Acidic residues" evidence="1">
    <location>
        <begin position="1327"/>
        <end position="1354"/>
    </location>
</feature>
<evidence type="ECO:0000313" key="4">
    <source>
        <dbReference type="Proteomes" id="UP000275846"/>
    </source>
</evidence>
<dbReference type="OrthoDB" id="10054471at2759"/>
<feature type="compositionally biased region" description="Polar residues" evidence="1">
    <location>
        <begin position="1365"/>
        <end position="1376"/>
    </location>
</feature>
<feature type="region of interest" description="Disordered" evidence="1">
    <location>
        <begin position="1190"/>
        <end position="1214"/>
    </location>
</feature>
<feature type="compositionally biased region" description="Polar residues" evidence="1">
    <location>
        <begin position="1101"/>
        <end position="1116"/>
    </location>
</feature>
<feature type="compositionally biased region" description="Polar residues" evidence="1">
    <location>
        <begin position="1490"/>
        <end position="1500"/>
    </location>
</feature>
<feature type="compositionally biased region" description="Low complexity" evidence="1">
    <location>
        <begin position="789"/>
        <end position="799"/>
    </location>
</feature>
<dbReference type="Proteomes" id="UP000275846">
    <property type="component" value="Unassembled WGS sequence"/>
</dbReference>
<feature type="region of interest" description="Disordered" evidence="1">
    <location>
        <begin position="1088"/>
        <end position="1122"/>
    </location>
</feature>
<sequence>MLIPQYGLSLLECVPVDSIDYTDEIEPHLRNNYRFRRLSSEAIHVDKAWLVHNRKLDDAFGNARKRLVKGDGFGRTQNVAVSVRTGFVFTDKWENVENVASEGLKPGNLPTTWLGKPNAGATVSQCVDISLAYLSSSRASAQKKTKSRRETLDTLDGDPPFFVILVRWLKGRVYIAPSIAPSESHGDNGVLDSRLDPQPGYTCHMTKWTRMDPLDPAKMTLEEAFQISQVYLYEYNDEMELLDTPEHIVPFAVVSCRWKPPSSGFIASDAGVNDASIIKNSHQYDPNDGAILLSKQSKVLRSATSFSSDHSHALSTAYDSDSPPSWPSALRRQNLSPSMPTRNKRSLLGNPSPSLLPTPTTAILNSQCDSRSISKRNGILPLPSAQPIAAQSRGIFERLHFEPESYHSENRLFRSSYQPDAAVLSGRALQLAVGQSERIGVQPCHPSSDGHQRYIVNCCNLVWPIRSEGSDVQLWQLPLEIISYRHPGFSVYEGILQPRFLITGLVSLTKLHYELAGLEEPSSEENLDPRTKTKLAVCPYVSIDRLREWTIPGVDKCENRSKPGRYTGYWGNYFLFTLPDLTTQRCEVARLCETLRAKQFACVIRMPCNSNAALFIFPDSDFSRSLESQSDLVGVNIIALSSLVAALPDGGKGLLRKTVSLMSDGKDNKEAVEHEFISARQILDVSKSRPAPKQEVPTQLPSKGVDHSKNLVESLSKDFSSALLHTDYSGSKDNDQFVPTSSVSPELKKQEPGPSVKRQAFDVASRTGPACYIDLSDDSPEKAQSTLHISSSPRSMSISPEKEVISAPLPSTNPVQVDDFVRFDGPEDPATRQLSPAKSSDMDLDSSCDSAGSTPKKVSESVLKKSNKLCYDDHPSPLASSDPDRGRPLAILQPHVPPAPEKYSPLSFTDTLIKQGNIARNIYSTPIKSPLVKAASPTSIKRTVDKPTLVLGNFCATAKASSSLNSPKSVINDIGGPGVSVAFGQEGPNCRGRIGQEAPPCKALFGRKSPPQRDADFNTDAKRSQPRRMRSRSPQFSSQLPPPKRSVTELPTIGHTSVADLRGPDSVLPIKGLKGSTAPVPYSDTVFSPTSHVPTPPGNSRLPNQGRSISVENGPNRSPYWKGDEMITTPSTVNSLLMPSLSVVQSTAEDSMDKPLGFADIDARVLPPVFYDSIVTPAKEKHNTGKFEELLNPTQNHDPGSRVPQLRSISLTPSPLASKGTVLKDFDARSDRQDFGTSLRSPHSISASSDGALFTSMPPLGLSDFSKPPSVDVDRPDFRALPPSHVTTGSLLPSPAQDRVQSPKPAVPPNPGSASDPQYGEPKREEEEGEIVDDDEDPAEDGAEDSVESIDMDLGDPSFGDADNESLTSYSLSPSPVKQGKRFQLPPRKKSEYFDYRRARERERLLQPYDPSSVDRVRNPEKLRRTSYRPSMQLPEQDFDELRYSTSGFQPGYRDVDYRFPAQTHASSFEGSTDTDFSENGDRDYRVSRGPSTPSYSATSMGAQGRYQVYVPKSAEAVSMPVKVINHAHVDKWPSSTDRSRRNPVDLRNFKRDMGLQSPNQPQKPVALLADPTSSPQHSSSSAFSTHRRKEASQVMPRLRCSVTVPLMGEPPISTPRFLPPSILPINPVSVAIGRPGLYIQSHQPLIGIPGLATSPVNNPLTALNQAALLPYYASIFNCPNPSWGCGGTPRGGSGCASHLRPLPPPCLGAARTWGTQPRQPPASSPASGVVARPGAAPAAPATCALSHLRQVWWYAQGRFRPRQPPAPSPISGLDSVLTPGSGGGGGESAVDAA</sequence>
<feature type="compositionally biased region" description="Basic and acidic residues" evidence="1">
    <location>
        <begin position="1011"/>
        <end position="1023"/>
    </location>
</feature>
<feature type="compositionally biased region" description="Low complexity" evidence="1">
    <location>
        <begin position="346"/>
        <end position="356"/>
    </location>
</feature>
<name>A0A183S7Q5_SCHSO</name>
<feature type="region of interest" description="Disordered" evidence="1">
    <location>
        <begin position="1764"/>
        <end position="1794"/>
    </location>
</feature>
<feature type="region of interest" description="Disordered" evidence="1">
    <location>
        <begin position="686"/>
        <end position="706"/>
    </location>
</feature>
<feature type="region of interest" description="Disordered" evidence="1">
    <location>
        <begin position="1265"/>
        <end position="1389"/>
    </location>
</feature>
<feature type="region of interest" description="Disordered" evidence="1">
    <location>
        <begin position="1714"/>
        <end position="1734"/>
    </location>
</feature>
<feature type="region of interest" description="Disordered" evidence="1">
    <location>
        <begin position="868"/>
        <end position="887"/>
    </location>
</feature>
<feature type="compositionally biased region" description="Polar residues" evidence="1">
    <location>
        <begin position="1465"/>
        <end position="1475"/>
    </location>
</feature>
<feature type="domain" description="TASOR pseudo-PARP" evidence="2">
    <location>
        <begin position="86"/>
        <end position="250"/>
    </location>
</feature>